<proteinExistence type="predicted"/>
<dbReference type="Gene3D" id="2.60.120.10">
    <property type="entry name" value="Jelly Rolls"/>
    <property type="match status" value="1"/>
</dbReference>
<comment type="caution">
    <text evidence="1">The sequence shown here is derived from an EMBL/GenBank/DDBJ whole genome shotgun (WGS) entry which is preliminary data.</text>
</comment>
<evidence type="ECO:0000313" key="1">
    <source>
        <dbReference type="EMBL" id="TNM63485.1"/>
    </source>
</evidence>
<dbReference type="InterPro" id="IPR011051">
    <property type="entry name" value="RmlC_Cupin_sf"/>
</dbReference>
<accession>A0A5C4XJ00</accession>
<dbReference type="RefSeq" id="WP_139676396.1">
    <property type="nucleotide sequence ID" value="NZ_VDMN01000002.1"/>
</dbReference>
<evidence type="ECO:0000313" key="2">
    <source>
        <dbReference type="Proteomes" id="UP000311605"/>
    </source>
</evidence>
<protein>
    <submittedName>
        <fullName evidence="1">Uncharacterized protein</fullName>
    </submittedName>
</protein>
<dbReference type="SUPFAM" id="SSF51182">
    <property type="entry name" value="RmlC-like cupins"/>
    <property type="match status" value="1"/>
</dbReference>
<dbReference type="OrthoDB" id="9808275at2"/>
<keyword evidence="2" id="KW-1185">Reference proteome</keyword>
<dbReference type="Proteomes" id="UP000311605">
    <property type="component" value="Unassembled WGS sequence"/>
</dbReference>
<gene>
    <name evidence="1" type="ORF">FHP24_11760</name>
</gene>
<organism evidence="1 2">
    <name type="scientific">Aliirhizobium smilacinae</name>
    <dbReference type="NCBI Taxonomy" id="1395944"/>
    <lineage>
        <taxon>Bacteria</taxon>
        <taxon>Pseudomonadati</taxon>
        <taxon>Pseudomonadota</taxon>
        <taxon>Alphaproteobacteria</taxon>
        <taxon>Hyphomicrobiales</taxon>
        <taxon>Rhizobiaceae</taxon>
        <taxon>Aliirhizobium</taxon>
    </lineage>
</organism>
<sequence>MKLLFTTEKLSIQVHLDDTAAKSMGMASGKSEAWYVLADLGAQVAVGLKRPRTQLEFRKAANDGLLDWQDATAL</sequence>
<reference evidence="1 2" key="1">
    <citation type="submission" date="2019-06" db="EMBL/GenBank/DDBJ databases">
        <title>The draft genome of Rhizobium smilacinae PTYR-5.</title>
        <authorList>
            <person name="Liu L."/>
            <person name="Li L."/>
            <person name="Zhang X."/>
        </authorList>
    </citation>
    <scope>NUCLEOTIDE SEQUENCE [LARGE SCALE GENOMIC DNA]</scope>
    <source>
        <strain evidence="1 2">PTYR-5</strain>
    </source>
</reference>
<dbReference type="EMBL" id="VDMN01000002">
    <property type="protein sequence ID" value="TNM63485.1"/>
    <property type="molecule type" value="Genomic_DNA"/>
</dbReference>
<dbReference type="InterPro" id="IPR014710">
    <property type="entry name" value="RmlC-like_jellyroll"/>
</dbReference>
<dbReference type="AlphaFoldDB" id="A0A5C4XJ00"/>
<name>A0A5C4XJ00_9HYPH</name>